<evidence type="ECO:0000256" key="1">
    <source>
        <dbReference type="SAM" id="MobiDB-lite"/>
    </source>
</evidence>
<feature type="region of interest" description="Disordered" evidence="1">
    <location>
        <begin position="124"/>
        <end position="158"/>
    </location>
</feature>
<evidence type="ECO:0000313" key="3">
    <source>
        <dbReference type="Proteomes" id="UP000269721"/>
    </source>
</evidence>
<dbReference type="OrthoDB" id="10257471at2759"/>
<reference evidence="3" key="1">
    <citation type="journal article" date="2018" name="Nat. Microbiol.">
        <title>Leveraging single-cell genomics to expand the fungal tree of life.</title>
        <authorList>
            <person name="Ahrendt S.R."/>
            <person name="Quandt C.A."/>
            <person name="Ciobanu D."/>
            <person name="Clum A."/>
            <person name="Salamov A."/>
            <person name="Andreopoulos B."/>
            <person name="Cheng J.F."/>
            <person name="Woyke T."/>
            <person name="Pelin A."/>
            <person name="Henrissat B."/>
            <person name="Reynolds N.K."/>
            <person name="Benny G.L."/>
            <person name="Smith M.E."/>
            <person name="James T.Y."/>
            <person name="Grigoriev I.V."/>
        </authorList>
    </citation>
    <scope>NUCLEOTIDE SEQUENCE [LARGE SCALE GENOMIC DNA]</scope>
</reference>
<sequence length="516" mass="55718">MAIGSLLDSEFCRLHHAVAILLRRNVRPLDADFHHHRLRGMGASRSIAKLLRTLSPSSTVQIAPAMSARARSAALPGTLTLCRGIVLTVREGSDGLIAKRSRAGDGGRGPRLLPTCSFTCSDGSGRSAGSTASMPKPPSTPARSSAGRGGSLAPENSGGASKWARQWAALSPRWVSVSSGSCVRVLQIQCTRSQTTMLETLFPFAVALVPTLECKAANEGIRRLRRLDFFASWGGGRTINVNAAINPATGPRLSSWTGVWTDHARNVAANSTNLKCLHRGLLHAPETATIAARCRHLLSVDHSGDKDTRPNDNAVQALLRNCPAIEELALFKTAVTIVTINALKADRPLKILTLGGEQGPRLSASNNTATALGELLSTRGASLTRLRIGERDWRMDAKLQSMLLDVVLRLQNIHRQTLPRIHRITCLPSAGAARPRGRQYGQDRQIERFCPLSRFAPQDGVPGLRRVQSFVLRGRELGLSRWDHTSMKQLVNTLQMITEAAGGRVTDITGFSGIIL</sequence>
<dbReference type="InterPro" id="IPR032675">
    <property type="entry name" value="LRR_dom_sf"/>
</dbReference>
<protein>
    <submittedName>
        <fullName evidence="2">Uncharacterized protein</fullName>
    </submittedName>
</protein>
<feature type="compositionally biased region" description="Polar residues" evidence="1">
    <location>
        <begin position="124"/>
        <end position="133"/>
    </location>
</feature>
<dbReference type="AlphaFoldDB" id="A0A4P9W334"/>
<name>A0A4P9W334_9FUNG</name>
<dbReference type="Proteomes" id="UP000269721">
    <property type="component" value="Unassembled WGS sequence"/>
</dbReference>
<dbReference type="EMBL" id="KZ998917">
    <property type="protein sequence ID" value="RKO85613.1"/>
    <property type="molecule type" value="Genomic_DNA"/>
</dbReference>
<gene>
    <name evidence="2" type="ORF">BDK51DRAFT_45603</name>
</gene>
<accession>A0A4P9W334</accession>
<keyword evidence="3" id="KW-1185">Reference proteome</keyword>
<dbReference type="Gene3D" id="3.80.10.10">
    <property type="entry name" value="Ribonuclease Inhibitor"/>
    <property type="match status" value="1"/>
</dbReference>
<evidence type="ECO:0000313" key="2">
    <source>
        <dbReference type="EMBL" id="RKO85613.1"/>
    </source>
</evidence>
<organism evidence="2 3">
    <name type="scientific">Blyttiomyces helicus</name>
    <dbReference type="NCBI Taxonomy" id="388810"/>
    <lineage>
        <taxon>Eukaryota</taxon>
        <taxon>Fungi</taxon>
        <taxon>Fungi incertae sedis</taxon>
        <taxon>Chytridiomycota</taxon>
        <taxon>Chytridiomycota incertae sedis</taxon>
        <taxon>Chytridiomycetes</taxon>
        <taxon>Chytridiomycetes incertae sedis</taxon>
        <taxon>Blyttiomyces</taxon>
    </lineage>
</organism>
<proteinExistence type="predicted"/>